<dbReference type="CDD" id="cd04725">
    <property type="entry name" value="OMP_decarboxylase_like"/>
    <property type="match status" value="1"/>
</dbReference>
<dbReference type="InterPro" id="IPR001754">
    <property type="entry name" value="OMPdeCOase_dom"/>
</dbReference>
<reference evidence="9 10" key="1">
    <citation type="journal article" date="2015" name="Microbiome">
        <title>Genomic resolution of linkages in carbon, nitrogen, and sulfur cycling among widespread estuary sediment bacteria.</title>
        <authorList>
            <person name="Baker B.J."/>
            <person name="Lazar C.S."/>
            <person name="Teske A.P."/>
            <person name="Dick G.J."/>
        </authorList>
    </citation>
    <scope>NUCLEOTIDE SEQUENCE [LARGE SCALE GENOMIC DNA]</scope>
    <source>
        <strain evidence="9">DG_54_3</strain>
    </source>
</reference>
<accession>A0A0S7Y4Y2</accession>
<keyword evidence="3 7" id="KW-0210">Decarboxylase</keyword>
<evidence type="ECO:0000313" key="10">
    <source>
        <dbReference type="Proteomes" id="UP000051861"/>
    </source>
</evidence>
<dbReference type="InterPro" id="IPR011060">
    <property type="entry name" value="RibuloseP-bd_barrel"/>
</dbReference>
<dbReference type="InterPro" id="IPR013785">
    <property type="entry name" value="Aldolase_TIM"/>
</dbReference>
<name>A0A0S7Y4Y2_UNCSA</name>
<dbReference type="Proteomes" id="UP000051861">
    <property type="component" value="Unassembled WGS sequence"/>
</dbReference>
<evidence type="ECO:0000259" key="8">
    <source>
        <dbReference type="SMART" id="SM00934"/>
    </source>
</evidence>
<comment type="pathway">
    <text evidence="1 7">Pyrimidine metabolism; UMP biosynthesis via de novo pathway; UMP from orotate: step 2/2.</text>
</comment>
<dbReference type="GO" id="GO:0006207">
    <property type="term" value="P:'de novo' pyrimidine nucleobase biosynthetic process"/>
    <property type="evidence" value="ECO:0007669"/>
    <property type="project" value="InterPro"/>
</dbReference>
<dbReference type="SUPFAM" id="SSF51366">
    <property type="entry name" value="Ribulose-phoshate binding barrel"/>
    <property type="match status" value="1"/>
</dbReference>
<comment type="caution">
    <text evidence="9">The sequence shown here is derived from an EMBL/GenBank/DDBJ whole genome shotgun (WGS) entry which is preliminary data.</text>
</comment>
<dbReference type="UniPathway" id="UPA00070">
    <property type="reaction ID" value="UER00120"/>
</dbReference>
<evidence type="ECO:0000256" key="2">
    <source>
        <dbReference type="ARBA" id="ARBA00008847"/>
    </source>
</evidence>
<dbReference type="GO" id="GO:0044205">
    <property type="term" value="P:'de novo' UMP biosynthetic process"/>
    <property type="evidence" value="ECO:0007669"/>
    <property type="project" value="UniProtKB-UniRule"/>
</dbReference>
<evidence type="ECO:0000256" key="1">
    <source>
        <dbReference type="ARBA" id="ARBA00004861"/>
    </source>
</evidence>
<evidence type="ECO:0000256" key="7">
    <source>
        <dbReference type="HAMAP-Rule" id="MF_01215"/>
    </source>
</evidence>
<evidence type="ECO:0000256" key="5">
    <source>
        <dbReference type="ARBA" id="ARBA00023239"/>
    </source>
</evidence>
<dbReference type="SMART" id="SM00934">
    <property type="entry name" value="OMPdecase"/>
    <property type="match status" value="1"/>
</dbReference>
<protein>
    <recommendedName>
        <fullName evidence="7">Orotidine 5'-phosphate decarboxylase</fullName>
        <ecNumber evidence="7">4.1.1.23</ecNumber>
    </recommendedName>
    <alternativeName>
        <fullName evidence="7">OMP decarboxylase</fullName>
        <shortName evidence="7">OMPDCase</shortName>
        <shortName evidence="7">OMPdecase</shortName>
    </alternativeName>
</protein>
<dbReference type="GO" id="GO:0004590">
    <property type="term" value="F:orotidine-5'-phosphate decarboxylase activity"/>
    <property type="evidence" value="ECO:0007669"/>
    <property type="project" value="UniProtKB-UniRule"/>
</dbReference>
<dbReference type="NCBIfam" id="TIGR02127">
    <property type="entry name" value="pyrF_sub2"/>
    <property type="match status" value="1"/>
</dbReference>
<dbReference type="PANTHER" id="PTHR43375">
    <property type="entry name" value="OROTIDINE 5'-PHOSPHATE DECARBOXYLASE"/>
    <property type="match status" value="1"/>
</dbReference>
<evidence type="ECO:0000256" key="3">
    <source>
        <dbReference type="ARBA" id="ARBA00022793"/>
    </source>
</evidence>
<dbReference type="PANTHER" id="PTHR43375:SF1">
    <property type="entry name" value="OROTIDINE 5'-PHOSPHATE DECARBOXYLASE"/>
    <property type="match status" value="1"/>
</dbReference>
<evidence type="ECO:0000256" key="4">
    <source>
        <dbReference type="ARBA" id="ARBA00022975"/>
    </source>
</evidence>
<dbReference type="HAMAP" id="MF_01215">
    <property type="entry name" value="OMPdecase_type2"/>
    <property type="match status" value="1"/>
</dbReference>
<dbReference type="AlphaFoldDB" id="A0A0S7Y4Y2"/>
<feature type="active site" description="Proton donor" evidence="7">
    <location>
        <position position="95"/>
    </location>
</feature>
<keyword evidence="4 7" id="KW-0665">Pyrimidine biosynthesis</keyword>
<gene>
    <name evidence="7" type="primary">pyrF</name>
    <name evidence="9" type="ORF">AMJ44_02735</name>
</gene>
<dbReference type="InterPro" id="IPR011995">
    <property type="entry name" value="OMPdecase_type-2"/>
</dbReference>
<organism evidence="9 10">
    <name type="scientific">candidate division WOR-1 bacterium DG_54_3</name>
    <dbReference type="NCBI Taxonomy" id="1703775"/>
    <lineage>
        <taxon>Bacteria</taxon>
        <taxon>Bacillati</taxon>
        <taxon>Saganbacteria</taxon>
    </lineage>
</organism>
<keyword evidence="5 7" id="KW-0456">Lyase</keyword>
<dbReference type="EC" id="4.1.1.23" evidence="7"/>
<comment type="similarity">
    <text evidence="2 7">Belongs to the OMP decarboxylase family. Type 2 subfamily.</text>
</comment>
<proteinExistence type="inferred from homology"/>
<evidence type="ECO:0000256" key="6">
    <source>
        <dbReference type="ARBA" id="ARBA00049157"/>
    </source>
</evidence>
<sequence>MKFLEKLDQATGKNNSLLCVGLDIDLNRIPQSILNKEDPIYIFNREIISATKDLVCAYKPNIAFYEMHGIYGLSSLIKTIELIQGTGIPVILDAKRGDIGHSSAASAKSIFEIYKAEATTVSPYLGHDSVEPFLEYQDKGIFVLCLTSNPGAKDFQRELFMDVAHEVKKWNKYGNCGLVVGATRSEELKEIRHIAEDMPILIPGVGTQGGDIESSVKYGVNKQGSRAIINSSRSIIYASKEENFAEAAREAAQKLRDAINQYRWAK</sequence>
<feature type="domain" description="Orotidine 5'-phosphate decarboxylase" evidence="8">
    <location>
        <begin position="17"/>
        <end position="248"/>
    </location>
</feature>
<dbReference type="PATRIC" id="fig|1703775.3.peg.3406"/>
<dbReference type="Gene3D" id="3.20.20.70">
    <property type="entry name" value="Aldolase class I"/>
    <property type="match status" value="1"/>
</dbReference>
<dbReference type="Pfam" id="PF00215">
    <property type="entry name" value="OMPdecase"/>
    <property type="match status" value="1"/>
</dbReference>
<evidence type="ECO:0000313" key="9">
    <source>
        <dbReference type="EMBL" id="KPJ69750.1"/>
    </source>
</evidence>
<dbReference type="EMBL" id="LIZX01000015">
    <property type="protein sequence ID" value="KPJ69750.1"/>
    <property type="molecule type" value="Genomic_DNA"/>
</dbReference>
<comment type="catalytic activity">
    <reaction evidence="6 7">
        <text>orotidine 5'-phosphate + H(+) = UMP + CO2</text>
        <dbReference type="Rhea" id="RHEA:11596"/>
        <dbReference type="ChEBI" id="CHEBI:15378"/>
        <dbReference type="ChEBI" id="CHEBI:16526"/>
        <dbReference type="ChEBI" id="CHEBI:57538"/>
        <dbReference type="ChEBI" id="CHEBI:57865"/>
        <dbReference type="EC" id="4.1.1.23"/>
    </reaction>
</comment>